<protein>
    <recommendedName>
        <fullName evidence="3">Arsenate reductase</fullName>
    </recommendedName>
</protein>
<evidence type="ECO:0008006" key="3">
    <source>
        <dbReference type="Google" id="ProtNLM"/>
    </source>
</evidence>
<reference evidence="2" key="1">
    <citation type="journal article" date="2019" name="Int. J. Syst. Evol. Microbiol.">
        <title>The Global Catalogue of Microorganisms (GCM) 10K type strain sequencing project: providing services to taxonomists for standard genome sequencing and annotation.</title>
        <authorList>
            <consortium name="The Broad Institute Genomics Platform"/>
            <consortium name="The Broad Institute Genome Sequencing Center for Infectious Disease"/>
            <person name="Wu L."/>
            <person name="Ma J."/>
        </authorList>
    </citation>
    <scope>NUCLEOTIDE SEQUENCE [LARGE SCALE GENOMIC DNA]</scope>
    <source>
        <strain evidence="2">KCTC 42586</strain>
    </source>
</reference>
<dbReference type="Proteomes" id="UP001596263">
    <property type="component" value="Unassembled WGS sequence"/>
</dbReference>
<name>A0ABW0CIZ1_STRCD</name>
<accession>A0ABW0CIZ1</accession>
<keyword evidence="2" id="KW-1185">Reference proteome</keyword>
<evidence type="ECO:0000313" key="1">
    <source>
        <dbReference type="EMBL" id="MFC5215197.1"/>
    </source>
</evidence>
<dbReference type="RefSeq" id="WP_380852936.1">
    <property type="nucleotide sequence ID" value="NZ_JBHSKM010000008.1"/>
</dbReference>
<organism evidence="1 2">
    <name type="scientific">Streptomyces coerulescens</name>
    <dbReference type="NCBI Taxonomy" id="29304"/>
    <lineage>
        <taxon>Bacteria</taxon>
        <taxon>Bacillati</taxon>
        <taxon>Actinomycetota</taxon>
        <taxon>Actinomycetes</taxon>
        <taxon>Kitasatosporales</taxon>
        <taxon>Streptomycetaceae</taxon>
        <taxon>Streptomyces</taxon>
    </lineage>
</organism>
<comment type="caution">
    <text evidence="1">The sequence shown here is derived from an EMBL/GenBank/DDBJ whole genome shotgun (WGS) entry which is preliminary data.</text>
</comment>
<sequence length="120" mass="12987">MTGVESVTGPEWVPQACTLPTEEQPLRLAEWDALFAAQTAAPHRPEPLRVRLELPAGAECEERTRDLAERENGCCSFFDFTVTGGPEGVVLDIAVGREHEPVLRSLAARADRAAASGGFR</sequence>
<proteinExistence type="predicted"/>
<evidence type="ECO:0000313" key="2">
    <source>
        <dbReference type="Proteomes" id="UP001596263"/>
    </source>
</evidence>
<dbReference type="EMBL" id="JBHSKM010000008">
    <property type="protein sequence ID" value="MFC5215197.1"/>
    <property type="molecule type" value="Genomic_DNA"/>
</dbReference>
<gene>
    <name evidence="1" type="ORF">ACFPQ9_15260</name>
</gene>